<evidence type="ECO:0000313" key="14">
    <source>
        <dbReference type="EMBL" id="ALJ60217.1"/>
    </source>
</evidence>
<dbReference type="InterPro" id="IPR011662">
    <property type="entry name" value="Secretin/TonB_short_N"/>
</dbReference>
<keyword evidence="4" id="KW-0406">Ion transport</keyword>
<feature type="transmembrane region" description="Helical" evidence="12">
    <location>
        <begin position="20"/>
        <end position="40"/>
    </location>
</feature>
<comment type="similarity">
    <text evidence="10 11">Belongs to the TonB-dependent receptor family.</text>
</comment>
<evidence type="ECO:0000256" key="1">
    <source>
        <dbReference type="ARBA" id="ARBA00004571"/>
    </source>
</evidence>
<dbReference type="Pfam" id="PF00593">
    <property type="entry name" value="TonB_dep_Rec_b-barrel"/>
    <property type="match status" value="1"/>
</dbReference>
<evidence type="ECO:0000256" key="2">
    <source>
        <dbReference type="ARBA" id="ARBA00022448"/>
    </source>
</evidence>
<evidence type="ECO:0000256" key="8">
    <source>
        <dbReference type="ARBA" id="ARBA00023136"/>
    </source>
</evidence>
<protein>
    <submittedName>
        <fullName evidence="14">TonB dependent receptor</fullName>
    </submittedName>
</protein>
<dbReference type="InterPro" id="IPR023996">
    <property type="entry name" value="TonB-dep_OMP_SusC/RagA"/>
</dbReference>
<proteinExistence type="inferred from homology"/>
<keyword evidence="14" id="KW-0675">Receptor</keyword>
<dbReference type="Gene3D" id="2.60.40.1120">
    <property type="entry name" value="Carboxypeptidase-like, regulatory domain"/>
    <property type="match status" value="1"/>
</dbReference>
<sequence>MKNIPLSDIYCPKNPQLTLLFRIMRISIFFLFFCAFSLMAKNSHSQNARVTINRTNVQLESILNEIESQTDYLFIYKEDVNVEARKSIRADNAKVSEVLNTLLANSPIRYKMEGNHIILTRQAVADVRQAGVTGVVTDESGEPLIGVTVLVKGGSQGSVTDLEGKFTLVANVGDVLQFSYIGYVSQEVKLKDLKLLRVVLREDANLLDEVVVIGYGSMKKKDLTGAITHVQAEKMAKEKPATMQDLLRSAAPGLNVDLSNDAKGGGNMLVRGRRSLKGGTGPLIVLNGMIFQGDLSEINPVDIESVDVLKDASSAAVYGAKSANGVVLVTTKKGTEEKPTIRFDASVGFVTMGANREVYSADEYLQYRADYAASSNGFGNQGYYVKPTAENLNKYNLTEAQWRNYDAIGQGSMNMEDIWLQRIGLGEIERENYYAGRTYDWYDASFQTGLRQDYNVSLSGKTSNLNYYWSLGYLDSEGLVVGDRFKNYRTNLRLDGKIGNFMEAGVNLNLQSREEGFQTVSWEGQIANSPYSTPYYSDGTLNPWPMGEKNQVTGVNSLYNNSMSSKDAGTQNVTANFYAKLKLPFNISYQFNFAPRYSWNHSRYWNSSQSVFDKDNGVAGRSTARSVDWTLDNMVKWNYTFAKKHNIDLTLLQSAEKYEVWEESMVASDFTPSDVLEWHNMKTAGNKEISANDTKHTGAALMARLFYSYDNRYMLTASVRRDGFSAFGASNPWATFPAIAVAWSFTNEKFFKWAPMSSGKLRLSWGKNGNRDIGIYQALSQLHGGTAGKYTYVTPQGSLYEVSSLQIERMSNTDLKWETTTSWNVGLDFGFLNDRINGSIEWYHMPTTDLLVDRSLPGFTGYTDIVTNLGQVNNEGFEFSLNTVNIRNKNFTWSSTFGLSHNKNTIKHLYYRYEDVLNEAGEVVGSKEVDDVNRGWFVGKDISAIWDHEFIGIWQEDEAEEAAKYGQQPGDAKVRDVNGDYKITQEDKVFLGQETPKFRWSFRNEFTLFRNWDISLNLYSQMGHKQSTTEYLNFFDNLGDYSNTYKREYWTPENKSNSYARLKSTRPSNINPKKVINKGFIRLENISVSYRVPQQFARKLMAKEISIYGTVRNVAVWAFDKEWDYWDPETKGLLPRTFTFGASITF</sequence>
<dbReference type="KEGG" id="bcel:BcellWH2_02979"/>
<dbReference type="InterPro" id="IPR000531">
    <property type="entry name" value="Beta-barrel_TonB"/>
</dbReference>
<gene>
    <name evidence="14" type="ORF">BcellWH2_02979</name>
</gene>
<keyword evidence="12" id="KW-1133">Transmembrane helix</keyword>
<reference evidence="14 15" key="1">
    <citation type="journal article" date="2015" name="Science">
        <title>Genetic determinants of in vivo fitness and diet responsiveness in multiple human gut Bacteroides.</title>
        <authorList>
            <person name="Wu M."/>
            <person name="McNulty N.P."/>
            <person name="Rodionov D.A."/>
            <person name="Khoroshkin M.S."/>
            <person name="Griffin N.W."/>
            <person name="Cheng J."/>
            <person name="Latreille P."/>
            <person name="Kerstetter R.A."/>
            <person name="Terrapon N."/>
            <person name="Henrissat B."/>
            <person name="Osterman A.L."/>
            <person name="Gordon J.I."/>
        </authorList>
    </citation>
    <scope>NUCLEOTIDE SEQUENCE [LARGE SCALE GENOMIC DNA]</scope>
    <source>
        <strain evidence="14 15">WH2</strain>
    </source>
</reference>
<dbReference type="InterPro" id="IPR008969">
    <property type="entry name" value="CarboxyPept-like_regulatory"/>
</dbReference>
<dbReference type="EMBL" id="CP012801">
    <property type="protein sequence ID" value="ALJ60217.1"/>
    <property type="molecule type" value="Genomic_DNA"/>
</dbReference>
<evidence type="ECO:0000256" key="7">
    <source>
        <dbReference type="ARBA" id="ARBA00023077"/>
    </source>
</evidence>
<dbReference type="InterPro" id="IPR037066">
    <property type="entry name" value="Plug_dom_sf"/>
</dbReference>
<dbReference type="SUPFAM" id="SSF56935">
    <property type="entry name" value="Porins"/>
    <property type="match status" value="1"/>
</dbReference>
<dbReference type="FunFam" id="2.60.40.1120:FF:000003">
    <property type="entry name" value="Outer membrane protein Omp121"/>
    <property type="match status" value="1"/>
</dbReference>
<keyword evidence="3 10" id="KW-1134">Transmembrane beta strand</keyword>
<accession>A0A0P0G1F8</accession>
<dbReference type="InterPro" id="IPR036942">
    <property type="entry name" value="Beta-barrel_TonB_sf"/>
</dbReference>
<dbReference type="PROSITE" id="PS52016">
    <property type="entry name" value="TONB_DEPENDENT_REC_3"/>
    <property type="match status" value="1"/>
</dbReference>
<evidence type="ECO:0000256" key="9">
    <source>
        <dbReference type="ARBA" id="ARBA00023237"/>
    </source>
</evidence>
<keyword evidence="4" id="KW-0410">Iron transport</keyword>
<dbReference type="SUPFAM" id="SSF49464">
    <property type="entry name" value="Carboxypeptidase regulatory domain-like"/>
    <property type="match status" value="1"/>
</dbReference>
<dbReference type="AlphaFoldDB" id="A0A0P0G1F8"/>
<keyword evidence="5 10" id="KW-0812">Transmembrane</keyword>
<dbReference type="NCBIfam" id="TIGR04056">
    <property type="entry name" value="OMP_RagA_SusC"/>
    <property type="match status" value="1"/>
</dbReference>
<evidence type="ECO:0000256" key="10">
    <source>
        <dbReference type="PROSITE-ProRule" id="PRU01360"/>
    </source>
</evidence>
<organism evidence="14 15">
    <name type="scientific">Bacteroides cellulosilyticus</name>
    <dbReference type="NCBI Taxonomy" id="246787"/>
    <lineage>
        <taxon>Bacteria</taxon>
        <taxon>Pseudomonadati</taxon>
        <taxon>Bacteroidota</taxon>
        <taxon>Bacteroidia</taxon>
        <taxon>Bacteroidales</taxon>
        <taxon>Bacteroidaceae</taxon>
        <taxon>Bacteroides</taxon>
    </lineage>
</organism>
<dbReference type="NCBIfam" id="TIGR04057">
    <property type="entry name" value="SusC_RagA_signa"/>
    <property type="match status" value="1"/>
</dbReference>
<dbReference type="Pfam" id="PF07660">
    <property type="entry name" value="STN"/>
    <property type="match status" value="1"/>
</dbReference>
<evidence type="ECO:0000256" key="6">
    <source>
        <dbReference type="ARBA" id="ARBA00023004"/>
    </source>
</evidence>
<evidence type="ECO:0000256" key="5">
    <source>
        <dbReference type="ARBA" id="ARBA00022692"/>
    </source>
</evidence>
<keyword evidence="9 10" id="KW-0998">Cell outer membrane</keyword>
<dbReference type="Pfam" id="PF13715">
    <property type="entry name" value="CarbopepD_reg_2"/>
    <property type="match status" value="1"/>
</dbReference>
<keyword evidence="7 11" id="KW-0798">TonB box</keyword>
<evidence type="ECO:0000256" key="3">
    <source>
        <dbReference type="ARBA" id="ARBA00022452"/>
    </source>
</evidence>
<evidence type="ECO:0000256" key="4">
    <source>
        <dbReference type="ARBA" id="ARBA00022496"/>
    </source>
</evidence>
<dbReference type="InterPro" id="IPR012910">
    <property type="entry name" value="Plug_dom"/>
</dbReference>
<dbReference type="GO" id="GO:0009279">
    <property type="term" value="C:cell outer membrane"/>
    <property type="evidence" value="ECO:0007669"/>
    <property type="project" value="UniProtKB-SubCell"/>
</dbReference>
<dbReference type="InterPro" id="IPR023997">
    <property type="entry name" value="TonB-dep_OMP_SusC/RagA_CS"/>
</dbReference>
<feature type="domain" description="Secretin/TonB short N-terminal" evidence="13">
    <location>
        <begin position="72"/>
        <end position="122"/>
    </location>
</feature>
<keyword evidence="2 10" id="KW-0813">Transport</keyword>
<dbReference type="PATRIC" id="fig|246787.4.peg.3082"/>
<dbReference type="Gene3D" id="2.40.170.20">
    <property type="entry name" value="TonB-dependent receptor, beta-barrel domain"/>
    <property type="match status" value="1"/>
</dbReference>
<evidence type="ECO:0000259" key="13">
    <source>
        <dbReference type="SMART" id="SM00965"/>
    </source>
</evidence>
<evidence type="ECO:0000256" key="12">
    <source>
        <dbReference type="SAM" id="Phobius"/>
    </source>
</evidence>
<name>A0A0P0G1F8_9BACE</name>
<keyword evidence="6" id="KW-0408">Iron</keyword>
<dbReference type="GO" id="GO:0006826">
    <property type="term" value="P:iron ion transport"/>
    <property type="evidence" value="ECO:0007669"/>
    <property type="project" value="UniProtKB-KW"/>
</dbReference>
<dbReference type="Gene3D" id="3.55.50.30">
    <property type="match status" value="1"/>
</dbReference>
<evidence type="ECO:0000313" key="15">
    <source>
        <dbReference type="Proteomes" id="UP000061809"/>
    </source>
</evidence>
<dbReference type="SMART" id="SM00965">
    <property type="entry name" value="STN"/>
    <property type="match status" value="1"/>
</dbReference>
<dbReference type="InterPro" id="IPR039426">
    <property type="entry name" value="TonB-dep_rcpt-like"/>
</dbReference>
<dbReference type="Gene3D" id="2.170.130.10">
    <property type="entry name" value="TonB-dependent receptor, plug domain"/>
    <property type="match status" value="1"/>
</dbReference>
<dbReference type="Pfam" id="PF07715">
    <property type="entry name" value="Plug"/>
    <property type="match status" value="1"/>
</dbReference>
<comment type="subcellular location">
    <subcellularLocation>
        <location evidence="1 10">Cell outer membrane</location>
        <topology evidence="1 10">Multi-pass membrane protein</topology>
    </subcellularLocation>
</comment>
<keyword evidence="8 10" id="KW-0472">Membrane</keyword>
<evidence type="ECO:0000256" key="11">
    <source>
        <dbReference type="RuleBase" id="RU003357"/>
    </source>
</evidence>
<dbReference type="Proteomes" id="UP000061809">
    <property type="component" value="Chromosome"/>
</dbReference>